<dbReference type="CDD" id="cd01449">
    <property type="entry name" value="TST_Repeat_2"/>
    <property type="match status" value="1"/>
</dbReference>
<dbReference type="PANTHER" id="PTHR11364">
    <property type="entry name" value="THIOSULFATE SULFERTANSFERASE"/>
    <property type="match status" value="1"/>
</dbReference>
<keyword evidence="1 3" id="KW-0808">Transferase</keyword>
<protein>
    <recommendedName>
        <fullName evidence="3">Sulfurtransferase</fullName>
    </recommendedName>
</protein>
<evidence type="ECO:0000313" key="6">
    <source>
        <dbReference type="Proteomes" id="UP000187059"/>
    </source>
</evidence>
<evidence type="ECO:0000313" key="5">
    <source>
        <dbReference type="EMBL" id="APZ50595.1"/>
    </source>
</evidence>
<organism evidence="5 6">
    <name type="scientific">Salipiger abyssi</name>
    <dbReference type="NCBI Taxonomy" id="1250539"/>
    <lineage>
        <taxon>Bacteria</taxon>
        <taxon>Pseudomonadati</taxon>
        <taxon>Pseudomonadota</taxon>
        <taxon>Alphaproteobacteria</taxon>
        <taxon>Rhodobacterales</taxon>
        <taxon>Roseobacteraceae</taxon>
        <taxon>Salipiger</taxon>
    </lineage>
</organism>
<dbReference type="PANTHER" id="PTHR11364:SF27">
    <property type="entry name" value="SULFURTRANSFERASE"/>
    <property type="match status" value="1"/>
</dbReference>
<gene>
    <name evidence="5" type="ORF">Ga0080574_TMP261</name>
</gene>
<dbReference type="OrthoDB" id="9781034at2"/>
<evidence type="ECO:0000256" key="1">
    <source>
        <dbReference type="ARBA" id="ARBA00022679"/>
    </source>
</evidence>
<dbReference type="RefSeq" id="WP_076694397.1">
    <property type="nucleotide sequence ID" value="NZ_CP015090.1"/>
</dbReference>
<dbReference type="InterPro" id="IPR045078">
    <property type="entry name" value="TST/MPST-like"/>
</dbReference>
<dbReference type="InterPro" id="IPR001307">
    <property type="entry name" value="Thiosulphate_STrfase_CS"/>
</dbReference>
<dbReference type="CDD" id="cd01448">
    <property type="entry name" value="TST_Repeat_1"/>
    <property type="match status" value="1"/>
</dbReference>
<dbReference type="InterPro" id="IPR036873">
    <property type="entry name" value="Rhodanese-like_dom_sf"/>
</dbReference>
<dbReference type="EMBL" id="CP015090">
    <property type="protein sequence ID" value="APZ50595.1"/>
    <property type="molecule type" value="Genomic_DNA"/>
</dbReference>
<keyword evidence="5" id="KW-0614">Plasmid</keyword>
<dbReference type="KEGG" id="paby:Ga0080574_TMP261"/>
<reference evidence="5 6" key="1">
    <citation type="submission" date="2016-04" db="EMBL/GenBank/DDBJ databases">
        <title>Deep-sea bacteria in the southern Pacific.</title>
        <authorList>
            <person name="Tang K."/>
        </authorList>
    </citation>
    <scope>NUCLEOTIDE SEQUENCE [LARGE SCALE GENOMIC DNA]</scope>
    <source>
        <strain evidence="5 6">JLT2014</strain>
        <plasmid evidence="6">ppaby2</plasmid>
    </source>
</reference>
<accession>A0A1P8UML4</accession>
<dbReference type="AlphaFoldDB" id="A0A1P8UML4"/>
<keyword evidence="5" id="KW-0670">Pyruvate</keyword>
<evidence type="ECO:0000256" key="2">
    <source>
        <dbReference type="ARBA" id="ARBA00022737"/>
    </source>
</evidence>
<dbReference type="GO" id="GO:0004792">
    <property type="term" value="F:thiosulfate-cyanide sulfurtransferase activity"/>
    <property type="evidence" value="ECO:0007669"/>
    <property type="project" value="InterPro"/>
</dbReference>
<feature type="domain" description="Rhodanese" evidence="4">
    <location>
        <begin position="17"/>
        <end position="132"/>
    </location>
</feature>
<name>A0A1P8UML4_9RHOB</name>
<proteinExistence type="predicted"/>
<dbReference type="PROSITE" id="PS00380">
    <property type="entry name" value="RHODANESE_1"/>
    <property type="match status" value="1"/>
</dbReference>
<keyword evidence="2" id="KW-0677">Repeat</keyword>
<dbReference type="Proteomes" id="UP000187059">
    <property type="component" value="Plasmid pPABY2"/>
</dbReference>
<dbReference type="PROSITE" id="PS50206">
    <property type="entry name" value="RHODANESE_3"/>
    <property type="match status" value="2"/>
</dbReference>
<dbReference type="SUPFAM" id="SSF52821">
    <property type="entry name" value="Rhodanese/Cell cycle control phosphatase"/>
    <property type="match status" value="2"/>
</dbReference>
<evidence type="ECO:0000256" key="3">
    <source>
        <dbReference type="RuleBase" id="RU000507"/>
    </source>
</evidence>
<dbReference type="PROSITE" id="PS00683">
    <property type="entry name" value="RHODANESE_2"/>
    <property type="match status" value="1"/>
</dbReference>
<dbReference type="InterPro" id="IPR001763">
    <property type="entry name" value="Rhodanese-like_dom"/>
</dbReference>
<sequence length="282" mass="30690">MSDAFLIEPDALEARLGTENLRVLDCSWAIPEAGRNPRTDFEAAHIPGAQFFDLDRASDPDSPHPNMMPSGAHFGTYVGALGIDAGCQIVLYDDSYVSARVWWMFRSFGHDRVRILNGGWKRWKAEGRPIAQGAPETPEPAFFPIRNQPRGIAGWEEIRDALEQGAQVVDARSPDRFSGTMDSGYPGVAGGHMPGAVNLPWQVMLPQSGDFTFLPPADAEAAFRAAGIDPSQPVLSTCGSGVTAAILVFQLARLGRAARLYDGSWHEWGQRDDLPRISEGVS</sequence>
<dbReference type="Pfam" id="PF00581">
    <property type="entry name" value="Rhodanese"/>
    <property type="match status" value="2"/>
</dbReference>
<feature type="domain" description="Rhodanese" evidence="4">
    <location>
        <begin position="162"/>
        <end position="277"/>
    </location>
</feature>
<evidence type="ECO:0000259" key="4">
    <source>
        <dbReference type="PROSITE" id="PS50206"/>
    </source>
</evidence>
<geneLocation type="plasmid" evidence="6">
    <name>ppaby2</name>
</geneLocation>
<dbReference type="SMART" id="SM00450">
    <property type="entry name" value="RHOD"/>
    <property type="match status" value="2"/>
</dbReference>
<keyword evidence="6" id="KW-1185">Reference proteome</keyword>
<dbReference type="Gene3D" id="3.40.250.10">
    <property type="entry name" value="Rhodanese-like domain"/>
    <property type="match status" value="2"/>
</dbReference>